<organism evidence="1 2">
    <name type="scientific">Blepharisma stoltei</name>
    <dbReference type="NCBI Taxonomy" id="1481888"/>
    <lineage>
        <taxon>Eukaryota</taxon>
        <taxon>Sar</taxon>
        <taxon>Alveolata</taxon>
        <taxon>Ciliophora</taxon>
        <taxon>Postciliodesmatophora</taxon>
        <taxon>Heterotrichea</taxon>
        <taxon>Heterotrichida</taxon>
        <taxon>Blepharismidae</taxon>
        <taxon>Blepharisma</taxon>
    </lineage>
</organism>
<evidence type="ECO:0000313" key="1">
    <source>
        <dbReference type="EMBL" id="CAG9311071.1"/>
    </source>
</evidence>
<dbReference type="Proteomes" id="UP001162131">
    <property type="component" value="Unassembled WGS sequence"/>
</dbReference>
<evidence type="ECO:0008006" key="3">
    <source>
        <dbReference type="Google" id="ProtNLM"/>
    </source>
</evidence>
<name>A0AAU9I9C1_9CILI</name>
<gene>
    <name evidence="1" type="ORF">BSTOLATCC_MIC2774</name>
</gene>
<proteinExistence type="predicted"/>
<sequence length="125" mass="14711">MDLSYLAGQKKALFLNLQEKGYTYEKIIEASRDLKNVIDSLEFGSNKEVFQFIKRLKDAYDIYEGKTPKPKEDRIEWVSFTNTAEQVFFFRPTKSTEYLECEHCGALVNFREWALKSHINMAHND</sequence>
<protein>
    <recommendedName>
        <fullName evidence="3">C2H2-type domain-containing protein</fullName>
    </recommendedName>
</protein>
<evidence type="ECO:0000313" key="2">
    <source>
        <dbReference type="Proteomes" id="UP001162131"/>
    </source>
</evidence>
<keyword evidence="2" id="KW-1185">Reference proteome</keyword>
<reference evidence="1" key="1">
    <citation type="submission" date="2021-09" db="EMBL/GenBank/DDBJ databases">
        <authorList>
            <consortium name="AG Swart"/>
            <person name="Singh M."/>
            <person name="Singh A."/>
            <person name="Seah K."/>
            <person name="Emmerich C."/>
        </authorList>
    </citation>
    <scope>NUCLEOTIDE SEQUENCE</scope>
    <source>
        <strain evidence="1">ATCC30299</strain>
    </source>
</reference>
<dbReference type="EMBL" id="CAJZBQ010000003">
    <property type="protein sequence ID" value="CAG9311071.1"/>
    <property type="molecule type" value="Genomic_DNA"/>
</dbReference>
<comment type="caution">
    <text evidence="1">The sequence shown here is derived from an EMBL/GenBank/DDBJ whole genome shotgun (WGS) entry which is preliminary data.</text>
</comment>
<accession>A0AAU9I9C1</accession>
<dbReference type="AlphaFoldDB" id="A0AAU9I9C1"/>